<feature type="site" description="Lowers pKa of active site Cys" evidence="7">
    <location>
        <position position="160"/>
    </location>
</feature>
<dbReference type="AlphaFoldDB" id="A0A1F5X1G0"/>
<feature type="active site" description="Acyl-thioester intermediate" evidence="6">
    <location>
        <position position="194"/>
    </location>
</feature>
<evidence type="ECO:0000256" key="6">
    <source>
        <dbReference type="PIRSR" id="PIRSR016262-1"/>
    </source>
</evidence>
<evidence type="ECO:0000256" key="7">
    <source>
        <dbReference type="PIRSR" id="PIRSR016262-3"/>
    </source>
</evidence>
<dbReference type="UniPathway" id="UPA00538">
    <property type="reaction ID" value="UER00592"/>
</dbReference>
<dbReference type="EMBL" id="MFID01000011">
    <property type="protein sequence ID" value="OGF81411.1"/>
    <property type="molecule type" value="Genomic_DNA"/>
</dbReference>
<evidence type="ECO:0000256" key="2">
    <source>
        <dbReference type="ARBA" id="ARBA00022679"/>
    </source>
</evidence>
<dbReference type="PIRSF" id="PIRSF016262">
    <property type="entry name" value="LPLase"/>
    <property type="match status" value="1"/>
</dbReference>
<evidence type="ECO:0000313" key="9">
    <source>
        <dbReference type="EMBL" id="OGF81411.1"/>
    </source>
</evidence>
<evidence type="ECO:0000256" key="1">
    <source>
        <dbReference type="ARBA" id="ARBA00004821"/>
    </source>
</evidence>
<comment type="catalytic activity">
    <reaction evidence="5">
        <text>octanoyl-[ACP] + L-lysyl-[protein] = N(6)-octanoyl-L-lysyl-[protein] + holo-[ACP] + H(+)</text>
        <dbReference type="Rhea" id="RHEA:17665"/>
        <dbReference type="Rhea" id="RHEA-COMP:9636"/>
        <dbReference type="Rhea" id="RHEA-COMP:9685"/>
        <dbReference type="Rhea" id="RHEA-COMP:9752"/>
        <dbReference type="Rhea" id="RHEA-COMP:9928"/>
        <dbReference type="ChEBI" id="CHEBI:15378"/>
        <dbReference type="ChEBI" id="CHEBI:29969"/>
        <dbReference type="ChEBI" id="CHEBI:64479"/>
        <dbReference type="ChEBI" id="CHEBI:78463"/>
        <dbReference type="ChEBI" id="CHEBI:78809"/>
        <dbReference type="EC" id="2.3.1.181"/>
    </reaction>
</comment>
<dbReference type="STRING" id="1798351.A2930_01285"/>
<evidence type="ECO:0000313" key="10">
    <source>
        <dbReference type="Proteomes" id="UP000178114"/>
    </source>
</evidence>
<comment type="caution">
    <text evidence="9">The sequence shown here is derived from an EMBL/GenBank/DDBJ whole genome shotgun (WGS) entry which is preliminary data.</text>
</comment>
<dbReference type="InterPro" id="IPR045864">
    <property type="entry name" value="aa-tRNA-synth_II/BPL/LPL"/>
</dbReference>
<dbReference type="SUPFAM" id="SSF55681">
    <property type="entry name" value="Class II aaRS and biotin synthetases"/>
    <property type="match status" value="1"/>
</dbReference>
<evidence type="ECO:0000256" key="5">
    <source>
        <dbReference type="PIRNR" id="PIRNR016262"/>
    </source>
</evidence>
<keyword evidence="2 5" id="KW-0808">Transferase</keyword>
<organism evidence="9 10">
    <name type="scientific">Candidatus Giovannonibacteria bacterium RIFCSPLOWO2_01_FULL_45_34</name>
    <dbReference type="NCBI Taxonomy" id="1798351"/>
    <lineage>
        <taxon>Bacteria</taxon>
        <taxon>Candidatus Giovannoniibacteriota</taxon>
    </lineage>
</organism>
<dbReference type="InterPro" id="IPR000544">
    <property type="entry name" value="Octanoyltransferase"/>
</dbReference>
<evidence type="ECO:0000256" key="3">
    <source>
        <dbReference type="ARBA" id="ARBA00023315"/>
    </source>
</evidence>
<reference evidence="9 10" key="1">
    <citation type="journal article" date="2016" name="Nat. Commun.">
        <title>Thousands of microbial genomes shed light on interconnected biogeochemical processes in an aquifer system.</title>
        <authorList>
            <person name="Anantharaman K."/>
            <person name="Brown C.T."/>
            <person name="Hug L.A."/>
            <person name="Sharon I."/>
            <person name="Castelle C.J."/>
            <person name="Probst A.J."/>
            <person name="Thomas B.C."/>
            <person name="Singh A."/>
            <person name="Wilkins M.J."/>
            <person name="Karaoz U."/>
            <person name="Brodie E.L."/>
            <person name="Williams K.H."/>
            <person name="Hubbard S.S."/>
            <person name="Banfield J.F."/>
        </authorList>
    </citation>
    <scope>NUCLEOTIDE SEQUENCE [LARGE SCALE GENOMIC DNA]</scope>
</reference>
<name>A0A1F5X1G0_9BACT</name>
<evidence type="ECO:0000259" key="8">
    <source>
        <dbReference type="PROSITE" id="PS51733"/>
    </source>
</evidence>
<accession>A0A1F5X1G0</accession>
<comment type="pathway">
    <text evidence="1 5">Protein modification; protein lipoylation via endogenous pathway; protein N(6)-(lipoyl)lysine from octanoyl-[acyl-carrier-protein]: step 1/2.</text>
</comment>
<protein>
    <recommendedName>
        <fullName evidence="5">Octanoyltransferase</fullName>
        <ecNumber evidence="5">2.3.1.181</ecNumber>
    </recommendedName>
</protein>
<gene>
    <name evidence="9" type="ORF">A2930_01285</name>
</gene>
<keyword evidence="3 5" id="KW-0012">Acyltransferase</keyword>
<dbReference type="GO" id="GO:0033819">
    <property type="term" value="F:lipoyl(octanoyl) transferase activity"/>
    <property type="evidence" value="ECO:0007669"/>
    <property type="project" value="UniProtKB-EC"/>
</dbReference>
<proteinExistence type="inferred from homology"/>
<evidence type="ECO:0000256" key="4">
    <source>
        <dbReference type="ARBA" id="ARBA00024732"/>
    </source>
</evidence>
<dbReference type="PROSITE" id="PS51733">
    <property type="entry name" value="BPL_LPL_CATALYTIC"/>
    <property type="match status" value="1"/>
</dbReference>
<dbReference type="Pfam" id="PF21948">
    <property type="entry name" value="LplA-B_cat"/>
    <property type="match status" value="1"/>
</dbReference>
<comment type="function">
    <text evidence="4 5">Catalyzes the transfer of endogenously produced octanoic acid from octanoyl-acyl-carrier-protein onto the lipoyl domains of lipoate-dependent enzymes. Lipoyl-ACP can also act as a substrate although octanoyl-ACP is likely to be the physiological substrate.</text>
</comment>
<comment type="similarity">
    <text evidence="5">Belongs to the LipB family.</text>
</comment>
<dbReference type="Gene3D" id="3.30.930.10">
    <property type="entry name" value="Bira Bifunctional Protein, Domain 2"/>
    <property type="match status" value="1"/>
</dbReference>
<dbReference type="EC" id="2.3.1.181" evidence="5"/>
<dbReference type="GO" id="GO:0009249">
    <property type="term" value="P:protein lipoylation"/>
    <property type="evidence" value="ECO:0007669"/>
    <property type="project" value="InterPro"/>
</dbReference>
<dbReference type="Proteomes" id="UP000178114">
    <property type="component" value="Unassembled WGS sequence"/>
</dbReference>
<dbReference type="InterPro" id="IPR004143">
    <property type="entry name" value="BPL_LPL_catalytic"/>
</dbReference>
<dbReference type="PANTHER" id="PTHR10993">
    <property type="entry name" value="OCTANOYLTRANSFERASE"/>
    <property type="match status" value="1"/>
</dbReference>
<sequence>MLNVESHLKMDGLNIQVEDWGVDFPIRNALKKQDDYWAERVYDNAKDRLIFVEHEPVYTAGASLSYNFSLEKIRPHFKVPFWSIICPVKYTRRGGLVTYQGPGILSVYCVFKTGSFIPGILNNILLSSAEKVFEEYKLKIFRRTANSSGNPGLYLGRDKKIVSVGLQFSRGVSRYGMTISLDPEEKYLDPLVPCGLKDIELTALAKELGQSNIPQEQRLKIKTILALQIQKRWNSHKQKTPF</sequence>
<dbReference type="PANTHER" id="PTHR10993:SF7">
    <property type="entry name" value="LIPOYLTRANSFERASE 2, MITOCHONDRIAL-RELATED"/>
    <property type="match status" value="1"/>
</dbReference>
<feature type="domain" description="BPL/LPL catalytic" evidence="8">
    <location>
        <begin position="43"/>
        <end position="233"/>
    </location>
</feature>